<evidence type="ECO:0000313" key="1">
    <source>
        <dbReference type="EMBL" id="MEK0306741.1"/>
    </source>
</evidence>
<gene>
    <name evidence="1" type="ORF">V8P97_04600</name>
</gene>
<dbReference type="RefSeq" id="WP_340469294.1">
    <property type="nucleotide sequence ID" value="NZ_JBANBB010000001.1"/>
</dbReference>
<dbReference type="SUPFAM" id="SSF56784">
    <property type="entry name" value="HAD-like"/>
    <property type="match status" value="1"/>
</dbReference>
<organism evidence="1 2">
    <name type="scientific">Bifidobacterium favimelis</name>
    <dbReference type="NCBI Taxonomy" id="3122979"/>
    <lineage>
        <taxon>Bacteria</taxon>
        <taxon>Bacillati</taxon>
        <taxon>Actinomycetota</taxon>
        <taxon>Actinomycetes</taxon>
        <taxon>Bifidobacteriales</taxon>
        <taxon>Bifidobacteriaceae</taxon>
        <taxon>Bifidobacterium</taxon>
    </lineage>
</organism>
<reference evidence="1 2" key="1">
    <citation type="submission" date="2024-02" db="EMBL/GenBank/DDBJ databases">
        <title>Bifidobacterium honeyensis sp. nov., isolated from the comb honey.</title>
        <authorList>
            <person name="Liu W."/>
            <person name="Li Y."/>
        </authorList>
    </citation>
    <scope>NUCLEOTIDE SEQUENCE [LARGE SCALE GENOMIC DNA]</scope>
    <source>
        <strain evidence="1 2">IMAU50988</strain>
    </source>
</reference>
<dbReference type="EMBL" id="JBANBB010000001">
    <property type="protein sequence ID" value="MEK0306741.1"/>
    <property type="molecule type" value="Genomic_DNA"/>
</dbReference>
<dbReference type="Pfam" id="PF12710">
    <property type="entry name" value="HAD"/>
    <property type="match status" value="1"/>
</dbReference>
<evidence type="ECO:0000313" key="2">
    <source>
        <dbReference type="Proteomes" id="UP001373159"/>
    </source>
</evidence>
<comment type="caution">
    <text evidence="1">The sequence shown here is derived from an EMBL/GenBank/DDBJ whole genome shotgun (WGS) entry which is preliminary data.</text>
</comment>
<dbReference type="Gene3D" id="3.40.50.1000">
    <property type="entry name" value="HAD superfamily/HAD-like"/>
    <property type="match status" value="1"/>
</dbReference>
<dbReference type="Proteomes" id="UP001373159">
    <property type="component" value="Unassembled WGS sequence"/>
</dbReference>
<dbReference type="InterPro" id="IPR036412">
    <property type="entry name" value="HAD-like_sf"/>
</dbReference>
<protein>
    <submittedName>
        <fullName evidence="1">Haloacid dehalogenase-like hydrolase</fullName>
    </submittedName>
</protein>
<accession>A0ABU8ZPT0</accession>
<name>A0ABU8ZPT0_9BIFI</name>
<sequence>MRVLDFDGTVYKGASLLDFYLFTIRMDPRVLSFLPVALRYALLYRMGRVTLNQMDHAMRTIGHRYLLLLHSKPGFDLEDAVSRFWDGHMDRIMDWYSPREDDVVLTGSFDVVVGEACRRLGIGTCVGSRLTPDHLGVEYLNFGPAKPGHFSQVCGKEARVDAFFTDSESDRPMIDMAEHAYLVSRGRVTKIK</sequence>
<dbReference type="Gene3D" id="1.20.1440.100">
    <property type="entry name" value="SG protein - dephosphorylation function"/>
    <property type="match status" value="1"/>
</dbReference>
<dbReference type="InterPro" id="IPR023214">
    <property type="entry name" value="HAD_sf"/>
</dbReference>
<proteinExistence type="predicted"/>
<keyword evidence="2" id="KW-1185">Reference proteome</keyword>